<comment type="caution">
    <text evidence="4">The sequence shown here is derived from an EMBL/GenBank/DDBJ whole genome shotgun (WGS) entry which is preliminary data.</text>
</comment>
<evidence type="ECO:0000256" key="1">
    <source>
        <dbReference type="ARBA" id="ARBA00023125"/>
    </source>
</evidence>
<proteinExistence type="predicted"/>
<dbReference type="Pfam" id="PF00440">
    <property type="entry name" value="TetR_N"/>
    <property type="match status" value="1"/>
</dbReference>
<dbReference type="PROSITE" id="PS50977">
    <property type="entry name" value="HTH_TETR_2"/>
    <property type="match status" value="1"/>
</dbReference>
<dbReference type="InterPro" id="IPR050624">
    <property type="entry name" value="HTH-type_Tx_Regulator"/>
</dbReference>
<evidence type="ECO:0000259" key="3">
    <source>
        <dbReference type="PROSITE" id="PS50977"/>
    </source>
</evidence>
<organism evidence="4 6">
    <name type="scientific">Enterococcus gilvus ATCC BAA-350</name>
    <dbReference type="NCBI Taxonomy" id="1158614"/>
    <lineage>
        <taxon>Bacteria</taxon>
        <taxon>Bacillati</taxon>
        <taxon>Bacillota</taxon>
        <taxon>Bacilli</taxon>
        <taxon>Lactobacillales</taxon>
        <taxon>Enterococcaceae</taxon>
        <taxon>Enterococcus</taxon>
    </lineage>
</organism>
<sequence length="164" mass="19604">MDRRKRKTQKVITSVFYQLLKKKSYEDLSVSLICQTVDINRGTFYLHFIDKDDLLEKSIAYEMQKLFEYCDRNEETSNQRKLEKTFEYVTANRDHLQRLFRADKQGFFASFQINYLMEQMTDQSPMTSVFFAHGLVGLLEYYLTNDVSEVEVSQELEKITHSFR</sequence>
<dbReference type="InterPro" id="IPR023772">
    <property type="entry name" value="DNA-bd_HTH_TetR-type_CS"/>
</dbReference>
<keyword evidence="1 2" id="KW-0238">DNA-binding</keyword>
<dbReference type="RefSeq" id="WP_010781440.1">
    <property type="nucleotide sequence ID" value="NZ_KB946874.1"/>
</dbReference>
<feature type="DNA-binding region" description="H-T-H motif" evidence="2">
    <location>
        <begin position="29"/>
        <end position="48"/>
    </location>
</feature>
<evidence type="ECO:0000313" key="4">
    <source>
        <dbReference type="EMBL" id="EOI55037.1"/>
    </source>
</evidence>
<dbReference type="Proteomes" id="UP000013750">
    <property type="component" value="Unassembled WGS sequence"/>
</dbReference>
<dbReference type="HOGENOM" id="CLU_087539_0_1_9"/>
<dbReference type="PANTHER" id="PTHR43479">
    <property type="entry name" value="ACREF/ENVCD OPERON REPRESSOR-RELATED"/>
    <property type="match status" value="1"/>
</dbReference>
<dbReference type="Proteomes" id="UP000014160">
    <property type="component" value="Unassembled WGS sequence"/>
</dbReference>
<name>R2XYD0_9ENTE</name>
<dbReference type="GO" id="GO:0003677">
    <property type="term" value="F:DNA binding"/>
    <property type="evidence" value="ECO:0007669"/>
    <property type="project" value="UniProtKB-UniRule"/>
</dbReference>
<dbReference type="EMBL" id="AJDQ01000009">
    <property type="protein sequence ID" value="EOI55037.1"/>
    <property type="molecule type" value="Genomic_DNA"/>
</dbReference>
<protein>
    <recommendedName>
        <fullName evidence="3">HTH tetR-type domain-containing protein</fullName>
    </recommendedName>
</protein>
<dbReference type="Gene3D" id="1.10.357.10">
    <property type="entry name" value="Tetracycline Repressor, domain 2"/>
    <property type="match status" value="1"/>
</dbReference>
<evidence type="ECO:0000256" key="2">
    <source>
        <dbReference type="PROSITE-ProRule" id="PRU00335"/>
    </source>
</evidence>
<dbReference type="InterPro" id="IPR001647">
    <property type="entry name" value="HTH_TetR"/>
</dbReference>
<gene>
    <name evidence="5" type="ORF">I592_00882</name>
    <name evidence="4" type="ORF">UKC_03078</name>
</gene>
<dbReference type="eggNOG" id="COG1309">
    <property type="taxonomic scope" value="Bacteria"/>
</dbReference>
<evidence type="ECO:0000313" key="6">
    <source>
        <dbReference type="Proteomes" id="UP000013750"/>
    </source>
</evidence>
<dbReference type="AlphaFoldDB" id="R2XYD0"/>
<dbReference type="EMBL" id="ASWH01000001">
    <property type="protein sequence ID" value="EOW81586.1"/>
    <property type="molecule type" value="Genomic_DNA"/>
</dbReference>
<evidence type="ECO:0000313" key="7">
    <source>
        <dbReference type="Proteomes" id="UP000014160"/>
    </source>
</evidence>
<feature type="domain" description="HTH tetR-type" evidence="3">
    <location>
        <begin position="6"/>
        <end position="66"/>
    </location>
</feature>
<dbReference type="InterPro" id="IPR009057">
    <property type="entry name" value="Homeodomain-like_sf"/>
</dbReference>
<accession>R2XYD0</accession>
<keyword evidence="7" id="KW-1185">Reference proteome</keyword>
<reference evidence="4 6" key="1">
    <citation type="submission" date="2013-02" db="EMBL/GenBank/DDBJ databases">
        <title>The Genome Sequence of Enterococcus gilvus ATCC BAA-350.</title>
        <authorList>
            <consortium name="The Broad Institute Genome Sequencing Platform"/>
            <consortium name="The Broad Institute Genome Sequencing Center for Infectious Disease"/>
            <person name="Earl A.M."/>
            <person name="Gilmore M.S."/>
            <person name="Lebreton F."/>
            <person name="Walker B."/>
            <person name="Young S.K."/>
            <person name="Zeng Q."/>
            <person name="Gargeya S."/>
            <person name="Fitzgerald M."/>
            <person name="Haas B."/>
            <person name="Abouelleil A."/>
            <person name="Alvarado L."/>
            <person name="Arachchi H.M."/>
            <person name="Berlin A.M."/>
            <person name="Chapman S.B."/>
            <person name="Dewar J."/>
            <person name="Goldberg J."/>
            <person name="Griggs A."/>
            <person name="Gujja S."/>
            <person name="Hansen M."/>
            <person name="Howarth C."/>
            <person name="Imamovic A."/>
            <person name="Larimer J."/>
            <person name="McCowan C."/>
            <person name="Murphy C."/>
            <person name="Neiman D."/>
            <person name="Pearson M."/>
            <person name="Priest M."/>
            <person name="Roberts A."/>
            <person name="Saif S."/>
            <person name="Shea T."/>
            <person name="Sisk P."/>
            <person name="Sykes S."/>
            <person name="Wortman J."/>
            <person name="Nusbaum C."/>
            <person name="Birren B."/>
        </authorList>
    </citation>
    <scope>NUCLEOTIDE SEQUENCE [LARGE SCALE GENOMIC DNA]</scope>
    <source>
        <strain evidence="4 6">ATCC BAA-350</strain>
    </source>
</reference>
<dbReference type="OrthoDB" id="9810250at2"/>
<dbReference type="SUPFAM" id="SSF46689">
    <property type="entry name" value="Homeodomain-like"/>
    <property type="match status" value="1"/>
</dbReference>
<reference evidence="5 7" key="2">
    <citation type="submission" date="2013-03" db="EMBL/GenBank/DDBJ databases">
        <title>The Genome Sequence of Enterococcus gilvus ATCC BAA-350 (PacBio/Illumina hybrid assembly).</title>
        <authorList>
            <consortium name="The Broad Institute Genomics Platform"/>
            <consortium name="The Broad Institute Genome Sequencing Center for Infectious Disease"/>
            <person name="Earl A."/>
            <person name="Russ C."/>
            <person name="Gilmore M."/>
            <person name="Surin D."/>
            <person name="Walker B."/>
            <person name="Young S."/>
            <person name="Zeng Q."/>
            <person name="Gargeya S."/>
            <person name="Fitzgerald M."/>
            <person name="Haas B."/>
            <person name="Abouelleil A."/>
            <person name="Allen A.W."/>
            <person name="Alvarado L."/>
            <person name="Arachchi H.M."/>
            <person name="Berlin A.M."/>
            <person name="Chapman S.B."/>
            <person name="Gainer-Dewar J."/>
            <person name="Goldberg J."/>
            <person name="Griggs A."/>
            <person name="Gujja S."/>
            <person name="Hansen M."/>
            <person name="Howarth C."/>
            <person name="Imamovic A."/>
            <person name="Ireland A."/>
            <person name="Larimer J."/>
            <person name="McCowan C."/>
            <person name="Murphy C."/>
            <person name="Pearson M."/>
            <person name="Poon T.W."/>
            <person name="Priest M."/>
            <person name="Roberts A."/>
            <person name="Saif S."/>
            <person name="Shea T."/>
            <person name="Sisk P."/>
            <person name="Sykes S."/>
            <person name="Wortman J."/>
            <person name="Nusbaum C."/>
            <person name="Birren B."/>
        </authorList>
    </citation>
    <scope>NUCLEOTIDE SEQUENCE [LARGE SCALE GENOMIC DNA]</scope>
    <source>
        <strain evidence="5 7">ATCC BAA-350</strain>
    </source>
</reference>
<dbReference type="PANTHER" id="PTHR43479:SF11">
    <property type="entry name" value="ACREF_ENVCD OPERON REPRESSOR-RELATED"/>
    <property type="match status" value="1"/>
</dbReference>
<dbReference type="PATRIC" id="fig|1158614.3.peg.3067"/>
<evidence type="ECO:0000313" key="5">
    <source>
        <dbReference type="EMBL" id="EOW81586.1"/>
    </source>
</evidence>
<dbReference type="PROSITE" id="PS01081">
    <property type="entry name" value="HTH_TETR_1"/>
    <property type="match status" value="1"/>
</dbReference>